<dbReference type="AlphaFoldDB" id="A0A8J3F1F1"/>
<dbReference type="RefSeq" id="WP_188380886.1">
    <property type="nucleotide sequence ID" value="NZ_BMDI01000001.1"/>
</dbReference>
<evidence type="ECO:0000313" key="4">
    <source>
        <dbReference type="Proteomes" id="UP000642180"/>
    </source>
</evidence>
<gene>
    <name evidence="3" type="ORF">GCM10008066_17900</name>
</gene>
<accession>A0A8J3F1F1</accession>
<sequence>MVTAARTVSQVGMHMGVAFAVMYAFTGSLALGGVAAVVEPICNVALLPLHDKLWERIRARVAARQEVRAATQGDASLSSSTMQA</sequence>
<keyword evidence="1" id="KW-0812">Transmembrane</keyword>
<protein>
    <recommendedName>
        <fullName evidence="2">DUF2061 domain-containing protein</fullName>
    </recommendedName>
</protein>
<dbReference type="EMBL" id="BMDI01000001">
    <property type="protein sequence ID" value="GGI19202.1"/>
    <property type="molecule type" value="Genomic_DNA"/>
</dbReference>
<dbReference type="Pfam" id="PF09834">
    <property type="entry name" value="DUF2061"/>
    <property type="match status" value="1"/>
</dbReference>
<reference evidence="4" key="1">
    <citation type="journal article" date="2019" name="Int. J. Syst. Evol. Microbiol.">
        <title>The Global Catalogue of Microorganisms (GCM) 10K type strain sequencing project: providing services to taxonomists for standard genome sequencing and annotation.</title>
        <authorList>
            <consortium name="The Broad Institute Genomics Platform"/>
            <consortium name="The Broad Institute Genome Sequencing Center for Infectious Disease"/>
            <person name="Wu L."/>
            <person name="Ma J."/>
        </authorList>
    </citation>
    <scope>NUCLEOTIDE SEQUENCE [LARGE SCALE GENOMIC DNA]</scope>
    <source>
        <strain evidence="4">CCM 2767</strain>
    </source>
</reference>
<feature type="transmembrane region" description="Helical" evidence="1">
    <location>
        <begin position="20"/>
        <end position="49"/>
    </location>
</feature>
<organism evidence="3 4">
    <name type="scientific">Oxalicibacterium faecigallinarum</name>
    <dbReference type="NCBI Taxonomy" id="573741"/>
    <lineage>
        <taxon>Bacteria</taxon>
        <taxon>Pseudomonadati</taxon>
        <taxon>Pseudomonadota</taxon>
        <taxon>Betaproteobacteria</taxon>
        <taxon>Burkholderiales</taxon>
        <taxon>Oxalobacteraceae</taxon>
        <taxon>Oxalicibacterium</taxon>
    </lineage>
</organism>
<proteinExistence type="predicted"/>
<dbReference type="InterPro" id="IPR018638">
    <property type="entry name" value="DUF2061_membrane"/>
</dbReference>
<evidence type="ECO:0000259" key="2">
    <source>
        <dbReference type="Pfam" id="PF09834"/>
    </source>
</evidence>
<dbReference type="Proteomes" id="UP000642180">
    <property type="component" value="Unassembled WGS sequence"/>
</dbReference>
<feature type="domain" description="DUF2061" evidence="2">
    <location>
        <begin position="6"/>
        <end position="55"/>
    </location>
</feature>
<keyword evidence="4" id="KW-1185">Reference proteome</keyword>
<evidence type="ECO:0000256" key="1">
    <source>
        <dbReference type="SAM" id="Phobius"/>
    </source>
</evidence>
<name>A0A8J3F1F1_9BURK</name>
<comment type="caution">
    <text evidence="3">The sequence shown here is derived from an EMBL/GenBank/DDBJ whole genome shotgun (WGS) entry which is preliminary data.</text>
</comment>
<keyword evidence="1" id="KW-1133">Transmembrane helix</keyword>
<keyword evidence="1" id="KW-0472">Membrane</keyword>
<evidence type="ECO:0000313" key="3">
    <source>
        <dbReference type="EMBL" id="GGI19202.1"/>
    </source>
</evidence>